<organism evidence="1">
    <name type="scientific">Lepeophtheirus salmonis</name>
    <name type="common">Salmon louse</name>
    <name type="synonym">Caligus salmonis</name>
    <dbReference type="NCBI Taxonomy" id="72036"/>
    <lineage>
        <taxon>Eukaryota</taxon>
        <taxon>Metazoa</taxon>
        <taxon>Ecdysozoa</taxon>
        <taxon>Arthropoda</taxon>
        <taxon>Crustacea</taxon>
        <taxon>Multicrustacea</taxon>
        <taxon>Hexanauplia</taxon>
        <taxon>Copepoda</taxon>
        <taxon>Siphonostomatoida</taxon>
        <taxon>Caligidae</taxon>
        <taxon>Lepeophtheirus</taxon>
    </lineage>
</organism>
<dbReference type="AlphaFoldDB" id="A0A0K2VKT2"/>
<evidence type="ECO:0000313" key="1">
    <source>
        <dbReference type="EMBL" id="CDW50915.1"/>
    </source>
</evidence>
<reference evidence="1" key="1">
    <citation type="submission" date="2014-05" db="EMBL/GenBank/DDBJ databases">
        <authorList>
            <person name="Chronopoulou M."/>
        </authorList>
    </citation>
    <scope>NUCLEOTIDE SEQUENCE</scope>
    <source>
        <tissue evidence="1">Whole organism</tissue>
    </source>
</reference>
<accession>A0A0K2VKT2</accession>
<name>A0A0K2VKT2_LEPSM</name>
<dbReference type="EMBL" id="HACA01033554">
    <property type="protein sequence ID" value="CDW50915.1"/>
    <property type="molecule type" value="Transcribed_RNA"/>
</dbReference>
<proteinExistence type="predicted"/>
<protein>
    <submittedName>
        <fullName evidence="1">Uncharacterized protein</fullName>
    </submittedName>
</protein>
<sequence length="37" mass="4398">MKEECYTLLHTSLHQVCWYFIDMMHNNTGISLVLRLG</sequence>